<organism evidence="2 3">
    <name type="scientific">Cytobacillus spartinae</name>
    <dbReference type="NCBI Taxonomy" id="3299023"/>
    <lineage>
        <taxon>Bacteria</taxon>
        <taxon>Bacillati</taxon>
        <taxon>Bacillota</taxon>
        <taxon>Bacilli</taxon>
        <taxon>Bacillales</taxon>
        <taxon>Bacillaceae</taxon>
        <taxon>Cytobacillus</taxon>
    </lineage>
</organism>
<feature type="coiled-coil region" evidence="1">
    <location>
        <begin position="9"/>
        <end position="36"/>
    </location>
</feature>
<keyword evidence="3" id="KW-1185">Reference proteome</keyword>
<evidence type="ECO:0000313" key="2">
    <source>
        <dbReference type="EMBL" id="MFE8702838.1"/>
    </source>
</evidence>
<dbReference type="RefSeq" id="WP_389362840.1">
    <property type="nucleotide sequence ID" value="NZ_JBIACK010000011.1"/>
</dbReference>
<dbReference type="Pfam" id="PF13040">
    <property type="entry name" value="Fur_reg_FbpB"/>
    <property type="match status" value="1"/>
</dbReference>
<protein>
    <submittedName>
        <fullName evidence="2">FbpB family small basic protein</fullName>
    </submittedName>
</protein>
<evidence type="ECO:0000313" key="3">
    <source>
        <dbReference type="Proteomes" id="UP001601059"/>
    </source>
</evidence>
<dbReference type="EMBL" id="JBIACK010000011">
    <property type="protein sequence ID" value="MFE8702838.1"/>
    <property type="molecule type" value="Genomic_DNA"/>
</dbReference>
<reference evidence="2 3" key="1">
    <citation type="submission" date="2024-08" db="EMBL/GenBank/DDBJ databases">
        <title>Two novel Cytobacillus novel species.</title>
        <authorList>
            <person name="Liu G."/>
        </authorList>
    </citation>
    <scope>NUCLEOTIDE SEQUENCE [LARGE SCALE GENOMIC DNA]</scope>
    <source>
        <strain evidence="2 3">FJAT-54145</strain>
    </source>
</reference>
<keyword evidence="1" id="KW-0175">Coiled coil</keyword>
<evidence type="ECO:0000256" key="1">
    <source>
        <dbReference type="SAM" id="Coils"/>
    </source>
</evidence>
<name>A0ABW6KF00_9BACI</name>
<proteinExistence type="predicted"/>
<accession>A0ABW6KF00</accession>
<gene>
    <name evidence="2" type="ORF">ACFYKX_19725</name>
</gene>
<dbReference type="Proteomes" id="UP001601059">
    <property type="component" value="Unassembled WGS sequence"/>
</dbReference>
<comment type="caution">
    <text evidence="2">The sequence shown here is derived from an EMBL/GenBank/DDBJ whole genome shotgun (WGS) entry which is preliminary data.</text>
</comment>
<sequence length="48" mass="5730">MKRVKPSLNDLINKNKEELLKNREKLELIEIKVEEKYVNTKNTSSKEN</sequence>
<dbReference type="InterPro" id="IPR025004">
    <property type="entry name" value="SenN/SenS"/>
</dbReference>